<evidence type="ECO:0000256" key="1">
    <source>
        <dbReference type="ARBA" id="ARBA00001420"/>
    </source>
</evidence>
<dbReference type="GO" id="GO:0009253">
    <property type="term" value="P:peptidoglycan catabolic process"/>
    <property type="evidence" value="ECO:0007669"/>
    <property type="project" value="TreeGrafter"/>
</dbReference>
<dbReference type="CDD" id="cd14668">
    <property type="entry name" value="mlta_B"/>
    <property type="match status" value="1"/>
</dbReference>
<protein>
    <recommendedName>
        <fullName evidence="2">peptidoglycan lytic exotransglycosylase</fullName>
        <ecNumber evidence="2">4.2.2.n1</ecNumber>
    </recommendedName>
    <alternativeName>
        <fullName evidence="5">Murein hydrolase A</fullName>
    </alternativeName>
</protein>
<dbReference type="Proteomes" id="UP000186469">
    <property type="component" value="Unassembled WGS sequence"/>
</dbReference>
<feature type="domain" description="Lytic transglycosylase MltA" evidence="6">
    <location>
        <begin position="162"/>
        <end position="297"/>
    </location>
</feature>
<dbReference type="GO" id="GO:0019867">
    <property type="term" value="C:outer membrane"/>
    <property type="evidence" value="ECO:0007669"/>
    <property type="project" value="InterPro"/>
</dbReference>
<keyword evidence="8" id="KW-1185">Reference proteome</keyword>
<dbReference type="PANTHER" id="PTHR30124">
    <property type="entry name" value="MEMBRANE-BOUND LYTIC MUREIN TRANSGLYCOSYLASE A"/>
    <property type="match status" value="1"/>
</dbReference>
<accession>A0A1M7SH68</accession>
<organism evidence="7 8">
    <name type="scientific">Desulfovibrio litoralis DSM 11393</name>
    <dbReference type="NCBI Taxonomy" id="1121455"/>
    <lineage>
        <taxon>Bacteria</taxon>
        <taxon>Pseudomonadati</taxon>
        <taxon>Thermodesulfobacteriota</taxon>
        <taxon>Desulfovibrionia</taxon>
        <taxon>Desulfovibrionales</taxon>
        <taxon>Desulfovibrionaceae</taxon>
        <taxon>Desulfovibrio</taxon>
    </lineage>
</organism>
<dbReference type="InterPro" id="IPR036908">
    <property type="entry name" value="RlpA-like_sf"/>
</dbReference>
<dbReference type="CDD" id="cd14485">
    <property type="entry name" value="mltA_like_LT_A"/>
    <property type="match status" value="1"/>
</dbReference>
<evidence type="ECO:0000259" key="6">
    <source>
        <dbReference type="SMART" id="SM00925"/>
    </source>
</evidence>
<dbReference type="STRING" id="1121455.SAMN02745728_00950"/>
<dbReference type="Gene3D" id="2.40.40.10">
    <property type="entry name" value="RlpA-like domain"/>
    <property type="match status" value="1"/>
</dbReference>
<dbReference type="SMART" id="SM00925">
    <property type="entry name" value="MltA"/>
    <property type="match status" value="1"/>
</dbReference>
<keyword evidence="3" id="KW-0456">Lyase</keyword>
<dbReference type="GO" id="GO:0009254">
    <property type="term" value="P:peptidoglycan turnover"/>
    <property type="evidence" value="ECO:0007669"/>
    <property type="project" value="InterPro"/>
</dbReference>
<dbReference type="EC" id="4.2.2.n1" evidence="2"/>
<dbReference type="PANTHER" id="PTHR30124:SF0">
    <property type="entry name" value="MEMBRANE-BOUND LYTIC MUREIN TRANSGLYCOSYLASE A"/>
    <property type="match status" value="1"/>
</dbReference>
<dbReference type="GO" id="GO:0008933">
    <property type="term" value="F:peptidoglycan lytic transglycosylase activity"/>
    <property type="evidence" value="ECO:0007669"/>
    <property type="project" value="TreeGrafter"/>
</dbReference>
<evidence type="ECO:0000256" key="5">
    <source>
        <dbReference type="ARBA" id="ARBA00030918"/>
    </source>
</evidence>
<keyword evidence="4" id="KW-0961">Cell wall biogenesis/degradation</keyword>
<dbReference type="SUPFAM" id="SSF50685">
    <property type="entry name" value="Barwin-like endoglucanases"/>
    <property type="match status" value="1"/>
</dbReference>
<evidence type="ECO:0000256" key="2">
    <source>
        <dbReference type="ARBA" id="ARBA00012587"/>
    </source>
</evidence>
<proteinExistence type="predicted"/>
<evidence type="ECO:0000313" key="7">
    <source>
        <dbReference type="EMBL" id="SHN57794.1"/>
    </source>
</evidence>
<sequence length="394" mass="43647">MLNLSLKPQGLKKSLRLMAVIVSILMLSACGSKNMSGDANYKKKQASINLFTPVTTESAVALSETEAKALIKKYMAYSGGEYLKKLDFALSQSAAYAAKRPSDEMAFMRGNLRVKWSDLKRTNQVLRDNMSAIQKSPELLAKKFTWWRLGPDASFTGYYEPTLNASRTKTKKYYYPIYKMPSDVRKGQGYHDRNAIDRKGVLKNRGLEIAYVDSEVDAFFLQVQGSGRLLFPDGSYVHALYAGKNNRKYVSLGRIMKERGLIPPDQVNMKTIKAYLAKHPDEVAELLDTNPSYVFFREASSGPVGAIGRPLTPMMSLASSKDKYPYGSVFFSIVALPDADGNPTKPFYNITLPQDAGGAIKGYRLDLFCGAGDNAAHNAGHIDWTGATYLLLAK</sequence>
<gene>
    <name evidence="7" type="ORF">SAMN02745728_00950</name>
</gene>
<dbReference type="Pfam" id="PF03562">
    <property type="entry name" value="MltA"/>
    <property type="match status" value="1"/>
</dbReference>
<evidence type="ECO:0000256" key="3">
    <source>
        <dbReference type="ARBA" id="ARBA00023239"/>
    </source>
</evidence>
<evidence type="ECO:0000313" key="8">
    <source>
        <dbReference type="Proteomes" id="UP000186469"/>
    </source>
</evidence>
<dbReference type="InterPro" id="IPR026044">
    <property type="entry name" value="MltA"/>
</dbReference>
<comment type="catalytic activity">
    <reaction evidence="1">
        <text>Exolytic cleavage of the (1-&gt;4)-beta-glycosidic linkage between N-acetylmuramic acid (MurNAc) and N-acetylglucosamine (GlcNAc) residues in peptidoglycan, from either the reducing or the non-reducing ends of the peptidoglycan chains, with concomitant formation of a 1,6-anhydrobond in the MurNAc residue.</text>
        <dbReference type="EC" id="4.2.2.n1"/>
    </reaction>
</comment>
<reference evidence="7 8" key="1">
    <citation type="submission" date="2016-12" db="EMBL/GenBank/DDBJ databases">
        <authorList>
            <person name="Song W.-J."/>
            <person name="Kurnit D.M."/>
        </authorList>
    </citation>
    <scope>NUCLEOTIDE SEQUENCE [LARGE SCALE GENOMIC DNA]</scope>
    <source>
        <strain evidence="7 8">DSM 11393</strain>
    </source>
</reference>
<dbReference type="Gene3D" id="2.40.240.50">
    <property type="entry name" value="Barwin-like endoglucanases"/>
    <property type="match status" value="1"/>
</dbReference>
<dbReference type="EMBL" id="FRDI01000003">
    <property type="protein sequence ID" value="SHN57794.1"/>
    <property type="molecule type" value="Genomic_DNA"/>
</dbReference>
<evidence type="ECO:0000256" key="4">
    <source>
        <dbReference type="ARBA" id="ARBA00023316"/>
    </source>
</evidence>
<dbReference type="PIRSF" id="PIRSF019422">
    <property type="entry name" value="MltA"/>
    <property type="match status" value="1"/>
</dbReference>
<dbReference type="InterPro" id="IPR010611">
    <property type="entry name" value="3D_dom"/>
</dbReference>
<dbReference type="InterPro" id="IPR005300">
    <property type="entry name" value="MltA_B"/>
</dbReference>
<dbReference type="Pfam" id="PF06725">
    <property type="entry name" value="3D"/>
    <property type="match status" value="1"/>
</dbReference>
<name>A0A1M7SH68_9BACT</name>
<dbReference type="RefSeq" id="WP_084650590.1">
    <property type="nucleotide sequence ID" value="NZ_FRDI01000003.1"/>
</dbReference>
<dbReference type="PROSITE" id="PS51257">
    <property type="entry name" value="PROKAR_LIPOPROTEIN"/>
    <property type="match status" value="1"/>
</dbReference>
<dbReference type="AlphaFoldDB" id="A0A1M7SH68"/>
<dbReference type="GO" id="GO:0071555">
    <property type="term" value="P:cell wall organization"/>
    <property type="evidence" value="ECO:0007669"/>
    <property type="project" value="UniProtKB-KW"/>
</dbReference>
<dbReference type="GO" id="GO:0004553">
    <property type="term" value="F:hydrolase activity, hydrolyzing O-glycosyl compounds"/>
    <property type="evidence" value="ECO:0007669"/>
    <property type="project" value="InterPro"/>
</dbReference>
<dbReference type="OrthoDB" id="9783686at2"/>